<dbReference type="GO" id="GO:0046872">
    <property type="term" value="F:metal ion binding"/>
    <property type="evidence" value="ECO:0007669"/>
    <property type="project" value="UniProtKB-KW"/>
</dbReference>
<evidence type="ECO:0000259" key="3">
    <source>
        <dbReference type="Pfam" id="PF00884"/>
    </source>
</evidence>
<evidence type="ECO:0000256" key="1">
    <source>
        <dbReference type="ARBA" id="ARBA00022723"/>
    </source>
</evidence>
<keyword evidence="1" id="KW-0479">Metal-binding</keyword>
<gene>
    <name evidence="4" type="ORF">METZ01_LOCUS123231</name>
</gene>
<dbReference type="SUPFAM" id="SSF53649">
    <property type="entry name" value="Alkaline phosphatase-like"/>
    <property type="match status" value="1"/>
</dbReference>
<dbReference type="InterPro" id="IPR017850">
    <property type="entry name" value="Alkaline_phosphatase_core_sf"/>
</dbReference>
<dbReference type="GO" id="GO:0008484">
    <property type="term" value="F:sulfuric ester hydrolase activity"/>
    <property type="evidence" value="ECO:0007669"/>
    <property type="project" value="TreeGrafter"/>
</dbReference>
<dbReference type="PANTHER" id="PTHR45953">
    <property type="entry name" value="IDURONATE 2-SULFATASE"/>
    <property type="match status" value="1"/>
</dbReference>
<dbReference type="Pfam" id="PF00884">
    <property type="entry name" value="Sulfatase"/>
    <property type="match status" value="1"/>
</dbReference>
<evidence type="ECO:0000313" key="4">
    <source>
        <dbReference type="EMBL" id="SVA70377.1"/>
    </source>
</evidence>
<proteinExistence type="predicted"/>
<name>A0A381Y1T8_9ZZZZ</name>
<keyword evidence="2" id="KW-0378">Hydrolase</keyword>
<evidence type="ECO:0000256" key="2">
    <source>
        <dbReference type="ARBA" id="ARBA00022801"/>
    </source>
</evidence>
<feature type="domain" description="Sulfatase N-terminal" evidence="3">
    <location>
        <begin position="3"/>
        <end position="204"/>
    </location>
</feature>
<organism evidence="4">
    <name type="scientific">marine metagenome</name>
    <dbReference type="NCBI Taxonomy" id="408172"/>
    <lineage>
        <taxon>unclassified sequences</taxon>
        <taxon>metagenomes</taxon>
        <taxon>ecological metagenomes</taxon>
    </lineage>
</organism>
<feature type="non-terminal residue" evidence="4">
    <location>
        <position position="209"/>
    </location>
</feature>
<dbReference type="AlphaFoldDB" id="A0A381Y1T8"/>
<dbReference type="InterPro" id="IPR000917">
    <property type="entry name" value="Sulfatase_N"/>
</dbReference>
<reference evidence="4" key="1">
    <citation type="submission" date="2018-05" db="EMBL/GenBank/DDBJ databases">
        <authorList>
            <person name="Lanie J.A."/>
            <person name="Ng W.-L."/>
            <person name="Kazmierczak K.M."/>
            <person name="Andrzejewski T.M."/>
            <person name="Davidsen T.M."/>
            <person name="Wayne K.J."/>
            <person name="Tettelin H."/>
            <person name="Glass J.I."/>
            <person name="Rusch D."/>
            <person name="Podicherti R."/>
            <person name="Tsui H.-C.T."/>
            <person name="Winkler M.E."/>
        </authorList>
    </citation>
    <scope>NUCLEOTIDE SEQUENCE</scope>
</reference>
<sequence length="209" mass="23737">MLGHPVVQTPNLDALAAESTLFSNAWCPTMACAPIRASLFTGYYADTHGMGGNQTVLYPHDRKVLPEYLTDAGYDTALVGKLHLKPMDRAFGFRHLLRHDAPYTNYSAEEATDSAYIRYLQETAFQHDPAAAVQRFTDDEACQHTDEERFMLGSGFLDLEHHEVNWSVRESVQYLRHERPAAEPFFLNCSIFGPHQPYLCPPPWDDLYP</sequence>
<accession>A0A381Y1T8</accession>
<protein>
    <recommendedName>
        <fullName evidence="3">Sulfatase N-terminal domain-containing protein</fullName>
    </recommendedName>
</protein>
<dbReference type="EMBL" id="UINC01017011">
    <property type="protein sequence ID" value="SVA70377.1"/>
    <property type="molecule type" value="Genomic_DNA"/>
</dbReference>
<dbReference type="GO" id="GO:0005737">
    <property type="term" value="C:cytoplasm"/>
    <property type="evidence" value="ECO:0007669"/>
    <property type="project" value="TreeGrafter"/>
</dbReference>
<dbReference type="Gene3D" id="3.40.720.10">
    <property type="entry name" value="Alkaline Phosphatase, subunit A"/>
    <property type="match status" value="1"/>
</dbReference>
<dbReference type="PANTHER" id="PTHR45953:SF1">
    <property type="entry name" value="IDURONATE 2-SULFATASE"/>
    <property type="match status" value="1"/>
</dbReference>